<dbReference type="Pfam" id="PF01546">
    <property type="entry name" value="Peptidase_M20"/>
    <property type="match status" value="1"/>
</dbReference>
<feature type="binding site" evidence="8">
    <location>
        <position position="314"/>
    </location>
    <ligand>
        <name>allantoate</name>
        <dbReference type="ChEBI" id="CHEBI:17536"/>
    </ligand>
</feature>
<comment type="subunit">
    <text evidence="3">Homodimer.</text>
</comment>
<feature type="compositionally biased region" description="Low complexity" evidence="9">
    <location>
        <begin position="1"/>
        <end position="15"/>
    </location>
</feature>
<dbReference type="PANTHER" id="PTHR32494">
    <property type="entry name" value="ALLANTOATE DEIMINASE-RELATED"/>
    <property type="match status" value="1"/>
</dbReference>
<evidence type="ECO:0000256" key="2">
    <source>
        <dbReference type="ARBA" id="ARBA00006153"/>
    </source>
</evidence>
<comment type="cofactor">
    <cofactor evidence="1">
        <name>Mn(2+)</name>
        <dbReference type="ChEBI" id="CHEBI:29035"/>
    </cofactor>
</comment>
<accession>A0A562BSI9</accession>
<proteinExistence type="inferred from homology"/>
<dbReference type="CDD" id="cd03884">
    <property type="entry name" value="M20_bAS"/>
    <property type="match status" value="1"/>
</dbReference>
<evidence type="ECO:0000256" key="7">
    <source>
        <dbReference type="PIRSR" id="PIRSR001235-1"/>
    </source>
</evidence>
<feature type="binding site" evidence="7">
    <location>
        <position position="118"/>
    </location>
    <ligand>
        <name>Zn(2+)</name>
        <dbReference type="ChEBI" id="CHEBI:29105"/>
        <label>2</label>
    </ligand>
</feature>
<dbReference type="NCBIfam" id="NF006775">
    <property type="entry name" value="PRK09290.2-5"/>
    <property type="match status" value="1"/>
</dbReference>
<dbReference type="OrthoDB" id="9808195at2"/>
<protein>
    <submittedName>
        <fullName evidence="11">Allantoate deiminase/N-carbamoyl-L-amino-acid hydrolase</fullName>
    </submittedName>
</protein>
<dbReference type="PANTHER" id="PTHR32494:SF19">
    <property type="entry name" value="ALLANTOATE DEIMINASE-RELATED"/>
    <property type="match status" value="1"/>
</dbReference>
<keyword evidence="7" id="KW-0862">Zinc</keyword>
<organism evidence="11 12">
    <name type="scientific">Cupriavidus gilardii J11</name>
    <dbReference type="NCBI Taxonomy" id="936133"/>
    <lineage>
        <taxon>Bacteria</taxon>
        <taxon>Pseudomonadati</taxon>
        <taxon>Pseudomonadota</taxon>
        <taxon>Betaproteobacteria</taxon>
        <taxon>Burkholderiales</taxon>
        <taxon>Burkholderiaceae</taxon>
        <taxon>Cupriavidus</taxon>
    </lineage>
</organism>
<dbReference type="AlphaFoldDB" id="A0A562BSI9"/>
<name>A0A562BSI9_9BURK</name>
<dbReference type="InterPro" id="IPR010158">
    <property type="entry name" value="Amidase_Cbmase"/>
</dbReference>
<dbReference type="Proteomes" id="UP000318141">
    <property type="component" value="Unassembled WGS sequence"/>
</dbReference>
<keyword evidence="12" id="KW-1185">Reference proteome</keyword>
<feature type="binding site" evidence="7">
    <location>
        <position position="409"/>
    </location>
    <ligand>
        <name>Zn(2+)</name>
        <dbReference type="ChEBI" id="CHEBI:29105"/>
        <label>2</label>
    </ligand>
</feature>
<feature type="domain" description="Peptidase M20 dimerisation" evidence="10">
    <location>
        <begin position="236"/>
        <end position="337"/>
    </location>
</feature>
<dbReference type="InterPro" id="IPR011650">
    <property type="entry name" value="Peptidase_M20_dimer"/>
</dbReference>
<dbReference type="EMBL" id="VLJN01000006">
    <property type="protein sequence ID" value="TWG88181.1"/>
    <property type="molecule type" value="Genomic_DNA"/>
</dbReference>
<evidence type="ECO:0000259" key="10">
    <source>
        <dbReference type="Pfam" id="PF07687"/>
    </source>
</evidence>
<dbReference type="Pfam" id="PF07687">
    <property type="entry name" value="M20_dimer"/>
    <property type="match status" value="1"/>
</dbReference>
<dbReference type="Gene3D" id="3.30.70.360">
    <property type="match status" value="1"/>
</dbReference>
<dbReference type="GO" id="GO:0016813">
    <property type="term" value="F:hydrolase activity, acting on carbon-nitrogen (but not peptide) bonds, in linear amidines"/>
    <property type="evidence" value="ECO:0007669"/>
    <property type="project" value="InterPro"/>
</dbReference>
<keyword evidence="6" id="KW-0464">Manganese</keyword>
<keyword evidence="4 7" id="KW-0479">Metal-binding</keyword>
<dbReference type="SUPFAM" id="SSF53187">
    <property type="entry name" value="Zn-dependent exopeptidases"/>
    <property type="match status" value="1"/>
</dbReference>
<comment type="similarity">
    <text evidence="2">Belongs to the peptidase M20 family.</text>
</comment>
<feature type="region of interest" description="Disordered" evidence="9">
    <location>
        <begin position="1"/>
        <end position="29"/>
    </location>
</feature>
<sequence length="440" mass="46271">MAASATASPSALPFASPSPPLAAGTHGDPATVGERIMAWADALAVHTEQPGMLTRTYLTEAHHGAAAQLRAWMEAAGMTVRRDAAGNVIGRYEGTEPDAPVLLTGSHFDTVRDAGRYDGNLGVILPIACVAEWNRQGRRFPFAIEVVGFAEEEGVRFKATLLGSRAIAGTFDRNVLDNVDDSGVTMREAMRAAGFDAAGLDAAAFPRERVLAFVEVHIEQGPVLLNEGLPVGVVTAISGATRFIVELEGLAGHAGTVPMDMRRDAAMAGAEIGLFIERRCSGTPGLVGTVGQFNVPNGATNVVPGRAVFSIDIRAGDDAVRQAAVADVLAELERVCARRQVRAQVRKTHEAASVPCAPWLQRQWAEAIARQGVPVRLLPSGAGHDAMAIAAIADVAMLFVRCGNGGISHHPTETMTTADAAIAAAVFRDFVEHFHVGESP</sequence>
<evidence type="ECO:0000256" key="5">
    <source>
        <dbReference type="ARBA" id="ARBA00022801"/>
    </source>
</evidence>
<keyword evidence="5 11" id="KW-0378">Hydrolase</keyword>
<dbReference type="NCBIfam" id="TIGR01879">
    <property type="entry name" value="hydantase"/>
    <property type="match status" value="1"/>
</dbReference>
<evidence type="ECO:0000313" key="11">
    <source>
        <dbReference type="EMBL" id="TWG88181.1"/>
    </source>
</evidence>
<dbReference type="PIRSF" id="PIRSF001235">
    <property type="entry name" value="Amidase_carbamoylase"/>
    <property type="match status" value="1"/>
</dbReference>
<evidence type="ECO:0000256" key="8">
    <source>
        <dbReference type="PIRSR" id="PIRSR001235-2"/>
    </source>
</evidence>
<dbReference type="Gene3D" id="3.40.630.10">
    <property type="entry name" value="Zn peptidases"/>
    <property type="match status" value="1"/>
</dbReference>
<feature type="binding site" evidence="7">
    <location>
        <position position="217"/>
    </location>
    <ligand>
        <name>Zn(2+)</name>
        <dbReference type="ChEBI" id="CHEBI:29105"/>
        <label>1</label>
    </ligand>
</feature>
<feature type="binding site" evidence="7">
    <location>
        <position position="118"/>
    </location>
    <ligand>
        <name>Zn(2+)</name>
        <dbReference type="ChEBI" id="CHEBI:29105"/>
        <label>1</label>
    </ligand>
</feature>
<dbReference type="GO" id="GO:0046872">
    <property type="term" value="F:metal ion binding"/>
    <property type="evidence" value="ECO:0007669"/>
    <property type="project" value="UniProtKB-KW"/>
</dbReference>
<evidence type="ECO:0000256" key="1">
    <source>
        <dbReference type="ARBA" id="ARBA00001936"/>
    </source>
</evidence>
<dbReference type="InterPro" id="IPR036264">
    <property type="entry name" value="Bact_exopeptidase_dim_dom"/>
</dbReference>
<gene>
    <name evidence="11" type="ORF">L602_001400000960</name>
</gene>
<comment type="cofactor">
    <cofactor evidence="7">
        <name>Zn(2+)</name>
        <dbReference type="ChEBI" id="CHEBI:29105"/>
    </cofactor>
    <text evidence="7">Binds 2 Zn(2+) ions per subunit.</text>
</comment>
<feature type="binding site" evidence="8">
    <location>
        <position position="301"/>
    </location>
    <ligand>
        <name>allantoate</name>
        <dbReference type="ChEBI" id="CHEBI:17536"/>
    </ligand>
</feature>
<dbReference type="InterPro" id="IPR002933">
    <property type="entry name" value="Peptidase_M20"/>
</dbReference>
<comment type="caution">
    <text evidence="11">The sequence shown here is derived from an EMBL/GenBank/DDBJ whole genome shotgun (WGS) entry which is preliminary data.</text>
</comment>
<feature type="binding site" evidence="8">
    <location>
        <position position="242"/>
    </location>
    <ligand>
        <name>allantoate</name>
        <dbReference type="ChEBI" id="CHEBI:17536"/>
    </ligand>
</feature>
<evidence type="ECO:0000256" key="3">
    <source>
        <dbReference type="ARBA" id="ARBA00011738"/>
    </source>
</evidence>
<evidence type="ECO:0000256" key="9">
    <source>
        <dbReference type="SAM" id="MobiDB-lite"/>
    </source>
</evidence>
<evidence type="ECO:0000313" key="12">
    <source>
        <dbReference type="Proteomes" id="UP000318141"/>
    </source>
</evidence>
<feature type="binding site" evidence="7">
    <location>
        <position position="153"/>
    </location>
    <ligand>
        <name>Zn(2+)</name>
        <dbReference type="ChEBI" id="CHEBI:29105"/>
        <label>2</label>
    </ligand>
</feature>
<evidence type="ECO:0000256" key="4">
    <source>
        <dbReference type="ARBA" id="ARBA00022723"/>
    </source>
</evidence>
<dbReference type="SUPFAM" id="SSF55031">
    <property type="entry name" value="Bacterial exopeptidase dimerisation domain"/>
    <property type="match status" value="1"/>
</dbReference>
<reference evidence="11 12" key="1">
    <citation type="submission" date="2019-07" db="EMBL/GenBank/DDBJ databases">
        <title>Genome sequencing of lignin-degrading bacterial isolates.</title>
        <authorList>
            <person name="Gladden J."/>
        </authorList>
    </citation>
    <scope>NUCLEOTIDE SEQUENCE [LARGE SCALE GENOMIC DNA]</scope>
    <source>
        <strain evidence="11 12">J11</strain>
    </source>
</reference>
<feature type="binding site" evidence="7">
    <location>
        <position position="107"/>
    </location>
    <ligand>
        <name>Zn(2+)</name>
        <dbReference type="ChEBI" id="CHEBI:29105"/>
        <label>1</label>
    </ligand>
</feature>
<evidence type="ECO:0000256" key="6">
    <source>
        <dbReference type="ARBA" id="ARBA00023211"/>
    </source>
</evidence>